<evidence type="ECO:0000313" key="2">
    <source>
        <dbReference type="EMBL" id="BAU87589.1"/>
    </source>
</evidence>
<dbReference type="Proteomes" id="UP000217676">
    <property type="component" value="Chromosome"/>
</dbReference>
<dbReference type="CDD" id="cd00038">
    <property type="entry name" value="CAP_ED"/>
    <property type="match status" value="1"/>
</dbReference>
<feature type="domain" description="Cyclic nucleotide-binding" evidence="1">
    <location>
        <begin position="8"/>
        <end position="77"/>
    </location>
</feature>
<organism evidence="2 3">
    <name type="scientific">Streptomyces laurentii</name>
    <dbReference type="NCBI Taxonomy" id="39478"/>
    <lineage>
        <taxon>Bacteria</taxon>
        <taxon>Bacillati</taxon>
        <taxon>Actinomycetota</taxon>
        <taxon>Actinomycetes</taxon>
        <taxon>Kitasatosporales</taxon>
        <taxon>Streptomycetaceae</taxon>
        <taxon>Streptomyces</taxon>
    </lineage>
</organism>
<dbReference type="InterPro" id="IPR018490">
    <property type="entry name" value="cNMP-bd_dom_sf"/>
</dbReference>
<dbReference type="AlphaFoldDB" id="A0A160P6T8"/>
<sequence length="153" mass="16853">MTTVAAPKVSSLPPEQRERLMAFAQDVTFDAGVRLFEEQDRADRFWIVKTGAISLDAKVPGRGAPVIETLRHGELVGVSWLFPPYLCQSGAETATPVRAYEFDGRAVRSMCRTDPEFGASVTFWVGQILAHRLHVTRVRLLDLYAPHGSGALA</sequence>
<proteinExistence type="predicted"/>
<name>A0A160P6T8_STRLU</name>
<reference evidence="2 3" key="1">
    <citation type="journal article" date="2016" name="Genome Announc.">
        <title>Complete Genome Sequence of Thiostrepton-Producing Streptomyces laurentii ATCC 31255.</title>
        <authorList>
            <person name="Doi K."/>
            <person name="Fujino Y."/>
            <person name="Nagayoshi Y."/>
            <person name="Ohshima T."/>
            <person name="Ogata S."/>
        </authorList>
    </citation>
    <scope>NUCLEOTIDE SEQUENCE [LARGE SCALE GENOMIC DNA]</scope>
    <source>
        <strain evidence="2 3">ATCC 31255</strain>
    </source>
</reference>
<dbReference type="KEGG" id="slau:SLA_6723"/>
<dbReference type="PROSITE" id="PS50042">
    <property type="entry name" value="CNMP_BINDING_3"/>
    <property type="match status" value="1"/>
</dbReference>
<dbReference type="RefSeq" id="WP_359873120.1">
    <property type="nucleotide sequence ID" value="NZ_JBEYHT010000004.1"/>
</dbReference>
<keyword evidence="3" id="KW-1185">Reference proteome</keyword>
<accession>A0A160P6T8</accession>
<gene>
    <name evidence="2" type="ORF">SLA_6723</name>
</gene>
<evidence type="ECO:0000259" key="1">
    <source>
        <dbReference type="PROSITE" id="PS50042"/>
    </source>
</evidence>
<dbReference type="Gene3D" id="2.60.120.10">
    <property type="entry name" value="Jelly Rolls"/>
    <property type="match status" value="1"/>
</dbReference>
<dbReference type="InterPro" id="IPR000595">
    <property type="entry name" value="cNMP-bd_dom"/>
</dbReference>
<protein>
    <submittedName>
        <fullName evidence="2">Regulator protein</fullName>
    </submittedName>
</protein>
<dbReference type="SUPFAM" id="SSF51206">
    <property type="entry name" value="cAMP-binding domain-like"/>
    <property type="match status" value="1"/>
</dbReference>
<dbReference type="Pfam" id="PF00027">
    <property type="entry name" value="cNMP_binding"/>
    <property type="match status" value="1"/>
</dbReference>
<dbReference type="InterPro" id="IPR014710">
    <property type="entry name" value="RmlC-like_jellyroll"/>
</dbReference>
<evidence type="ECO:0000313" key="3">
    <source>
        <dbReference type="Proteomes" id="UP000217676"/>
    </source>
</evidence>
<dbReference type="EMBL" id="AP017424">
    <property type="protein sequence ID" value="BAU87589.1"/>
    <property type="molecule type" value="Genomic_DNA"/>
</dbReference>